<dbReference type="SUPFAM" id="SSF53756">
    <property type="entry name" value="UDP-Glycosyltransferase/glycogen phosphorylase"/>
    <property type="match status" value="1"/>
</dbReference>
<dbReference type="EMBL" id="RBKT01000001">
    <property type="protein sequence ID" value="RKR91590.1"/>
    <property type="molecule type" value="Genomic_DNA"/>
</dbReference>
<dbReference type="AlphaFoldDB" id="A0A495JRG9"/>
<dbReference type="Pfam" id="PF13439">
    <property type="entry name" value="Glyco_transf_4"/>
    <property type="match status" value="1"/>
</dbReference>
<name>A0A495JRG9_9ACTN</name>
<evidence type="ECO:0000256" key="1">
    <source>
        <dbReference type="ARBA" id="ARBA00022676"/>
    </source>
</evidence>
<keyword evidence="1 4" id="KW-0328">Glycosyltransferase</keyword>
<feature type="domain" description="Glycosyltransferase subfamily 4-like N-terminal" evidence="3">
    <location>
        <begin position="14"/>
        <end position="172"/>
    </location>
</feature>
<accession>A0A495JRG9</accession>
<keyword evidence="5" id="KW-1185">Reference proteome</keyword>
<dbReference type="GO" id="GO:0016757">
    <property type="term" value="F:glycosyltransferase activity"/>
    <property type="evidence" value="ECO:0007669"/>
    <property type="project" value="UniProtKB-KW"/>
</dbReference>
<sequence>MRIGIVCPYSFDVPGGVQNHIMDLAEALIGLGHEVSVLAPADEDSPLPPYVVPAGRSVPFPYNGSVARITFGPVSTARVRRWLARGDFDVLHVHEPFALSLSLLAVLSARGPVVATFHTAMTRSRALAAAQGMLQIVLERITARIAVSALARKVQVEHLDGGAVEIPNGVAVAKFADAEPLPGWPGECAPGTGGTIGFLGRFTEPRKGFEVLREAFVSLAAERPGLRLLVAGPGEAEELFEGVPPELRERITFLGLVSEADKARMLRSVHIYVAPNLGGESFGMILTEAMAAGAAIVASELDAFRRVLDGGRAGQLFPTGDATALRRTLVELLDDPDRRVALSACAREVAATFDWPTVARRVLEVYAAAIEATDGRVIDQEWVGPR</sequence>
<dbReference type="Proteomes" id="UP000277671">
    <property type="component" value="Unassembled WGS sequence"/>
</dbReference>
<dbReference type="PANTHER" id="PTHR45947">
    <property type="entry name" value="SULFOQUINOVOSYL TRANSFERASE SQD2"/>
    <property type="match status" value="1"/>
</dbReference>
<organism evidence="4 5">
    <name type="scientific">Micromonospora pisi</name>
    <dbReference type="NCBI Taxonomy" id="589240"/>
    <lineage>
        <taxon>Bacteria</taxon>
        <taxon>Bacillati</taxon>
        <taxon>Actinomycetota</taxon>
        <taxon>Actinomycetes</taxon>
        <taxon>Micromonosporales</taxon>
        <taxon>Micromonosporaceae</taxon>
        <taxon>Micromonospora</taxon>
    </lineage>
</organism>
<dbReference type="InterPro" id="IPR050194">
    <property type="entry name" value="Glycosyltransferase_grp1"/>
</dbReference>
<dbReference type="CDD" id="cd03801">
    <property type="entry name" value="GT4_PimA-like"/>
    <property type="match status" value="1"/>
</dbReference>
<dbReference type="InterPro" id="IPR028098">
    <property type="entry name" value="Glyco_trans_4-like_N"/>
</dbReference>
<evidence type="ECO:0000313" key="5">
    <source>
        <dbReference type="Proteomes" id="UP000277671"/>
    </source>
</evidence>
<reference evidence="4 5" key="1">
    <citation type="submission" date="2018-10" db="EMBL/GenBank/DDBJ databases">
        <title>Sequencing the genomes of 1000 actinobacteria strains.</title>
        <authorList>
            <person name="Klenk H.-P."/>
        </authorList>
    </citation>
    <scope>NUCLEOTIDE SEQUENCE [LARGE SCALE GENOMIC DNA]</scope>
    <source>
        <strain evidence="4 5">DSM 45175</strain>
    </source>
</reference>
<dbReference type="Pfam" id="PF13692">
    <property type="entry name" value="Glyco_trans_1_4"/>
    <property type="match status" value="1"/>
</dbReference>
<protein>
    <submittedName>
        <fullName evidence="4">Phosphatidylinositol alpha-mannosyltransferase</fullName>
    </submittedName>
</protein>
<dbReference type="OrthoDB" id="5240531at2"/>
<gene>
    <name evidence="4" type="ORF">BDK92_5990</name>
</gene>
<dbReference type="PANTHER" id="PTHR45947:SF3">
    <property type="entry name" value="SULFOQUINOVOSYL TRANSFERASE SQD2"/>
    <property type="match status" value="1"/>
</dbReference>
<evidence type="ECO:0000256" key="2">
    <source>
        <dbReference type="ARBA" id="ARBA00022679"/>
    </source>
</evidence>
<proteinExistence type="predicted"/>
<dbReference type="Gene3D" id="3.40.50.2000">
    <property type="entry name" value="Glycogen Phosphorylase B"/>
    <property type="match status" value="2"/>
</dbReference>
<comment type="caution">
    <text evidence="4">The sequence shown here is derived from an EMBL/GenBank/DDBJ whole genome shotgun (WGS) entry which is preliminary data.</text>
</comment>
<keyword evidence="2 4" id="KW-0808">Transferase</keyword>
<evidence type="ECO:0000313" key="4">
    <source>
        <dbReference type="EMBL" id="RKR91590.1"/>
    </source>
</evidence>
<evidence type="ECO:0000259" key="3">
    <source>
        <dbReference type="Pfam" id="PF13439"/>
    </source>
</evidence>
<dbReference type="RefSeq" id="WP_121159698.1">
    <property type="nucleotide sequence ID" value="NZ_RBKT01000001.1"/>
</dbReference>
<dbReference type="GO" id="GO:1901137">
    <property type="term" value="P:carbohydrate derivative biosynthetic process"/>
    <property type="evidence" value="ECO:0007669"/>
    <property type="project" value="UniProtKB-ARBA"/>
</dbReference>